<dbReference type="InterPro" id="IPR011009">
    <property type="entry name" value="Kinase-like_dom_sf"/>
</dbReference>
<name>A0A814VI48_9BILA</name>
<keyword evidence="4" id="KW-0067">ATP-binding</keyword>
<dbReference type="InterPro" id="IPR008266">
    <property type="entry name" value="Tyr_kinase_AS"/>
</dbReference>
<gene>
    <name evidence="8" type="ORF">OTI717_LOCUS5300</name>
    <name evidence="6" type="ORF">RFH988_LOCUS21381</name>
    <name evidence="7" type="ORF">SEV965_LOCUS20303</name>
</gene>
<dbReference type="Proteomes" id="UP000663823">
    <property type="component" value="Unassembled WGS sequence"/>
</dbReference>
<dbReference type="PANTHER" id="PTHR11042">
    <property type="entry name" value="EUKARYOTIC TRANSLATION INITIATION FACTOR 2-ALPHA KINASE EIF2-ALPHA KINASE -RELATED"/>
    <property type="match status" value="1"/>
</dbReference>
<dbReference type="AlphaFoldDB" id="A0A814VI48"/>
<dbReference type="EMBL" id="CAJNOU010001311">
    <property type="protein sequence ID" value="CAF1185737.1"/>
    <property type="molecule type" value="Genomic_DNA"/>
</dbReference>
<feature type="domain" description="Protein kinase" evidence="5">
    <location>
        <begin position="1"/>
        <end position="123"/>
    </location>
</feature>
<protein>
    <recommendedName>
        <fullName evidence="5">Protein kinase domain-containing protein</fullName>
    </recommendedName>
</protein>
<dbReference type="GO" id="GO:0005737">
    <property type="term" value="C:cytoplasm"/>
    <property type="evidence" value="ECO:0007669"/>
    <property type="project" value="TreeGrafter"/>
</dbReference>
<dbReference type="PROSITE" id="PS00109">
    <property type="entry name" value="PROTEIN_KINASE_TYR"/>
    <property type="match status" value="1"/>
</dbReference>
<evidence type="ECO:0000259" key="5">
    <source>
        <dbReference type="PROSITE" id="PS50011"/>
    </source>
</evidence>
<dbReference type="OrthoDB" id="266718at2759"/>
<organism evidence="7 9">
    <name type="scientific">Rotaria sordida</name>
    <dbReference type="NCBI Taxonomy" id="392033"/>
    <lineage>
        <taxon>Eukaryota</taxon>
        <taxon>Metazoa</taxon>
        <taxon>Spiralia</taxon>
        <taxon>Gnathifera</taxon>
        <taxon>Rotifera</taxon>
        <taxon>Eurotatoria</taxon>
        <taxon>Bdelloidea</taxon>
        <taxon>Philodinida</taxon>
        <taxon>Philodinidae</taxon>
        <taxon>Rotaria</taxon>
    </lineage>
</organism>
<dbReference type="PROSITE" id="PS50011">
    <property type="entry name" value="PROTEIN_KINASE_DOM"/>
    <property type="match status" value="1"/>
</dbReference>
<dbReference type="InterPro" id="IPR001245">
    <property type="entry name" value="Ser-Thr/Tyr_kinase_cat_dom"/>
</dbReference>
<evidence type="ECO:0000313" key="6">
    <source>
        <dbReference type="EMBL" id="CAF1140904.1"/>
    </source>
</evidence>
<dbReference type="GO" id="GO:0005634">
    <property type="term" value="C:nucleus"/>
    <property type="evidence" value="ECO:0007669"/>
    <property type="project" value="TreeGrafter"/>
</dbReference>
<evidence type="ECO:0000256" key="3">
    <source>
        <dbReference type="ARBA" id="ARBA00022777"/>
    </source>
</evidence>
<dbReference type="Proteomes" id="UP000663889">
    <property type="component" value="Unassembled WGS sequence"/>
</dbReference>
<evidence type="ECO:0000313" key="7">
    <source>
        <dbReference type="EMBL" id="CAF1185737.1"/>
    </source>
</evidence>
<evidence type="ECO:0000256" key="2">
    <source>
        <dbReference type="ARBA" id="ARBA00022741"/>
    </source>
</evidence>
<reference evidence="7" key="1">
    <citation type="submission" date="2021-02" db="EMBL/GenBank/DDBJ databases">
        <authorList>
            <person name="Nowell W R."/>
        </authorList>
    </citation>
    <scope>NUCLEOTIDE SEQUENCE</scope>
</reference>
<dbReference type="EMBL" id="CAJOAX010000340">
    <property type="protein sequence ID" value="CAF3570867.1"/>
    <property type="molecule type" value="Genomic_DNA"/>
</dbReference>
<keyword evidence="3" id="KW-0418">Kinase</keyword>
<proteinExistence type="predicted"/>
<evidence type="ECO:0000256" key="1">
    <source>
        <dbReference type="ARBA" id="ARBA00022679"/>
    </source>
</evidence>
<dbReference type="Pfam" id="PF07714">
    <property type="entry name" value="PK_Tyr_Ser-Thr"/>
    <property type="match status" value="1"/>
</dbReference>
<evidence type="ECO:0000256" key="4">
    <source>
        <dbReference type="ARBA" id="ARBA00022840"/>
    </source>
</evidence>
<dbReference type="SUPFAM" id="SSF56112">
    <property type="entry name" value="Protein kinase-like (PK-like)"/>
    <property type="match status" value="1"/>
</dbReference>
<dbReference type="Proteomes" id="UP000663882">
    <property type="component" value="Unassembled WGS sequence"/>
</dbReference>
<dbReference type="InterPro" id="IPR050339">
    <property type="entry name" value="CC_SR_Kinase"/>
</dbReference>
<dbReference type="Gene3D" id="1.10.510.10">
    <property type="entry name" value="Transferase(Phosphotransferase) domain 1"/>
    <property type="match status" value="1"/>
</dbReference>
<dbReference type="GO" id="GO:0005524">
    <property type="term" value="F:ATP binding"/>
    <property type="evidence" value="ECO:0007669"/>
    <property type="project" value="UniProtKB-KW"/>
</dbReference>
<comment type="caution">
    <text evidence="7">The sequence shown here is derived from an EMBL/GenBank/DDBJ whole genome shotgun (WGS) entry which is preliminary data.</text>
</comment>
<evidence type="ECO:0000313" key="9">
    <source>
        <dbReference type="Proteomes" id="UP000663889"/>
    </source>
</evidence>
<accession>A0A814VI48</accession>
<keyword evidence="2" id="KW-0547">Nucleotide-binding</keyword>
<dbReference type="GO" id="GO:0004672">
    <property type="term" value="F:protein kinase activity"/>
    <property type="evidence" value="ECO:0007669"/>
    <property type="project" value="InterPro"/>
</dbReference>
<dbReference type="InterPro" id="IPR000719">
    <property type="entry name" value="Prot_kinase_dom"/>
</dbReference>
<keyword evidence="1" id="KW-0808">Transferase</keyword>
<evidence type="ECO:0000313" key="8">
    <source>
        <dbReference type="EMBL" id="CAF3570867.1"/>
    </source>
</evidence>
<dbReference type="EMBL" id="CAJNOO010001359">
    <property type="protein sequence ID" value="CAF1140904.1"/>
    <property type="molecule type" value="Genomic_DNA"/>
</dbReference>
<sequence length="203" mass="23753">MIHRDIRPDNILVNQQYTCKIGDMGIARVVDPLNQHTRIGCQSSLPPEFYSGTYDQKLDIFMFGLTLNEFFTEKQHNFRMFAKEKIVFQEESPIFQELITRCTAYDPKHRPTAIEIEKTLEFYVEGFESIVLKNNPDYVLLSIEQKNQVYINFYEQFHKPATEFIRKQFPAEFLEGSTTVTGVRVKQADDEDDDGPKIICHLQ</sequence>